<dbReference type="Pfam" id="PF12860">
    <property type="entry name" value="PAS_7"/>
    <property type="match status" value="1"/>
</dbReference>
<evidence type="ECO:0000256" key="3">
    <source>
        <dbReference type="ARBA" id="ARBA00012438"/>
    </source>
</evidence>
<proteinExistence type="predicted"/>
<dbReference type="AlphaFoldDB" id="A0A4Y4CY29"/>
<dbReference type="InterPro" id="IPR036890">
    <property type="entry name" value="HATPase_C_sf"/>
</dbReference>
<dbReference type="InterPro" id="IPR035965">
    <property type="entry name" value="PAS-like_dom_sf"/>
</dbReference>
<evidence type="ECO:0000256" key="6">
    <source>
        <dbReference type="ARBA" id="ARBA00022741"/>
    </source>
</evidence>
<protein>
    <recommendedName>
        <fullName evidence="13">Virulence sensor protein BvgS</fullName>
        <ecNumber evidence="3">2.7.13.3</ecNumber>
    </recommendedName>
</protein>
<evidence type="ECO:0000256" key="8">
    <source>
        <dbReference type="ARBA" id="ARBA00022840"/>
    </source>
</evidence>
<keyword evidence="7" id="KW-0418">Kinase</keyword>
<comment type="function">
    <text evidence="12">Member of the two-component regulatory system BvgS/BvgA. Phosphorylates BvgA via a four-step phosphorelay in response to environmental signals.</text>
</comment>
<dbReference type="Gene3D" id="1.10.287.130">
    <property type="match status" value="1"/>
</dbReference>
<feature type="domain" description="PAS" evidence="17">
    <location>
        <begin position="2"/>
        <end position="80"/>
    </location>
</feature>
<dbReference type="EMBL" id="BJNV01000043">
    <property type="protein sequence ID" value="GEC96394.1"/>
    <property type="molecule type" value="Genomic_DNA"/>
</dbReference>
<dbReference type="SUPFAM" id="SSF55785">
    <property type="entry name" value="PYP-like sensor domain (PAS domain)"/>
    <property type="match status" value="2"/>
</dbReference>
<dbReference type="GO" id="GO:0000155">
    <property type="term" value="F:phosphorelay sensor kinase activity"/>
    <property type="evidence" value="ECO:0007669"/>
    <property type="project" value="InterPro"/>
</dbReference>
<dbReference type="PANTHER" id="PTHR43047">
    <property type="entry name" value="TWO-COMPONENT HISTIDINE PROTEIN KINASE"/>
    <property type="match status" value="1"/>
</dbReference>
<evidence type="ECO:0000256" key="5">
    <source>
        <dbReference type="ARBA" id="ARBA00022679"/>
    </source>
</evidence>
<dbReference type="InterPro" id="IPR005467">
    <property type="entry name" value="His_kinase_dom"/>
</dbReference>
<dbReference type="FunFam" id="3.30.565.10:FF:000010">
    <property type="entry name" value="Sensor histidine kinase RcsC"/>
    <property type="match status" value="1"/>
</dbReference>
<keyword evidence="5" id="KW-0808">Transferase</keyword>
<dbReference type="Gene3D" id="3.30.450.20">
    <property type="entry name" value="PAS domain"/>
    <property type="match status" value="2"/>
</dbReference>
<dbReference type="InterPro" id="IPR011006">
    <property type="entry name" value="CheY-like_superfamily"/>
</dbReference>
<feature type="modified residue" description="4-aspartylphosphate" evidence="14">
    <location>
        <position position="556"/>
    </location>
</feature>
<feature type="domain" description="Histidine kinase" evidence="15">
    <location>
        <begin position="263"/>
        <end position="484"/>
    </location>
</feature>
<dbReference type="Proteomes" id="UP000318422">
    <property type="component" value="Unassembled WGS sequence"/>
</dbReference>
<evidence type="ECO:0000256" key="9">
    <source>
        <dbReference type="ARBA" id="ARBA00023012"/>
    </source>
</evidence>
<dbReference type="SUPFAM" id="SSF52172">
    <property type="entry name" value="CheY-like"/>
    <property type="match status" value="1"/>
</dbReference>
<evidence type="ECO:0000259" key="17">
    <source>
        <dbReference type="PROSITE" id="PS50112"/>
    </source>
</evidence>
<dbReference type="InterPro" id="IPR036097">
    <property type="entry name" value="HisK_dim/P_sf"/>
</dbReference>
<evidence type="ECO:0000256" key="12">
    <source>
        <dbReference type="ARBA" id="ARBA00058004"/>
    </source>
</evidence>
<dbReference type="Pfam" id="PF00512">
    <property type="entry name" value="HisKA"/>
    <property type="match status" value="1"/>
</dbReference>
<evidence type="ECO:0000259" key="16">
    <source>
        <dbReference type="PROSITE" id="PS50110"/>
    </source>
</evidence>
<keyword evidence="4 14" id="KW-0597">Phosphoprotein</keyword>
<evidence type="ECO:0000256" key="14">
    <source>
        <dbReference type="PROSITE-ProRule" id="PRU00169"/>
    </source>
</evidence>
<evidence type="ECO:0000259" key="15">
    <source>
        <dbReference type="PROSITE" id="PS50109"/>
    </source>
</evidence>
<dbReference type="CDD" id="cd00130">
    <property type="entry name" value="PAS"/>
    <property type="match status" value="1"/>
</dbReference>
<evidence type="ECO:0000313" key="19">
    <source>
        <dbReference type="Proteomes" id="UP000318422"/>
    </source>
</evidence>
<dbReference type="InterPro" id="IPR003594">
    <property type="entry name" value="HATPase_dom"/>
</dbReference>
<dbReference type="Pfam" id="PF00072">
    <property type="entry name" value="Response_reg"/>
    <property type="match status" value="1"/>
</dbReference>
<keyword evidence="9" id="KW-0902">Two-component regulatory system</keyword>
<keyword evidence="6" id="KW-0547">Nucleotide-binding</keyword>
<dbReference type="SMART" id="SM00091">
    <property type="entry name" value="PAS"/>
    <property type="match status" value="2"/>
</dbReference>
<evidence type="ECO:0000256" key="2">
    <source>
        <dbReference type="ARBA" id="ARBA00004370"/>
    </source>
</evidence>
<evidence type="ECO:0000256" key="13">
    <source>
        <dbReference type="ARBA" id="ARBA00070152"/>
    </source>
</evidence>
<evidence type="ECO:0000256" key="7">
    <source>
        <dbReference type="ARBA" id="ARBA00022777"/>
    </source>
</evidence>
<accession>A0A4Y4CY29</accession>
<dbReference type="PROSITE" id="PS50112">
    <property type="entry name" value="PAS"/>
    <property type="match status" value="1"/>
</dbReference>
<dbReference type="SUPFAM" id="SSF55874">
    <property type="entry name" value="ATPase domain of HSP90 chaperone/DNA topoisomerase II/histidine kinase"/>
    <property type="match status" value="1"/>
</dbReference>
<dbReference type="OrthoDB" id="5437527at2"/>
<dbReference type="InterPro" id="IPR000014">
    <property type="entry name" value="PAS"/>
</dbReference>
<dbReference type="GO" id="GO:0005524">
    <property type="term" value="F:ATP binding"/>
    <property type="evidence" value="ECO:0007669"/>
    <property type="project" value="UniProtKB-KW"/>
</dbReference>
<dbReference type="SUPFAM" id="SSF47384">
    <property type="entry name" value="Homodimeric domain of signal transducing histidine kinase"/>
    <property type="match status" value="1"/>
</dbReference>
<dbReference type="CDD" id="cd16922">
    <property type="entry name" value="HATPase_EvgS-ArcB-TorS-like"/>
    <property type="match status" value="1"/>
</dbReference>
<dbReference type="InterPro" id="IPR004358">
    <property type="entry name" value="Sig_transdc_His_kin-like_C"/>
</dbReference>
<dbReference type="RefSeq" id="WP_141352662.1">
    <property type="nucleotide sequence ID" value="NZ_BJNV01000043.1"/>
</dbReference>
<feature type="domain" description="Response regulatory" evidence="16">
    <location>
        <begin position="506"/>
        <end position="621"/>
    </location>
</feature>
<dbReference type="PANTHER" id="PTHR43047:SF64">
    <property type="entry name" value="HISTIDINE KINASE CONTAINING CHEY-HOMOLOGOUS RECEIVER DOMAIN AND PAS DOMAIN-RELATED"/>
    <property type="match status" value="1"/>
</dbReference>
<name>A0A4Y4CY29_ZOORA</name>
<dbReference type="Gene3D" id="3.30.565.10">
    <property type="entry name" value="Histidine kinase-like ATPase, C-terminal domain"/>
    <property type="match status" value="1"/>
</dbReference>
<evidence type="ECO:0000256" key="10">
    <source>
        <dbReference type="ARBA" id="ARBA00023136"/>
    </source>
</evidence>
<sequence length="648" mass="70961">MIRTYQRALLAAAEEILLLVDPASLLILAVNPATTRLLGYPEEQLVGQAVTEIECALTDVFFWEDVRSGGRVDEQVMEGLYRRADGSLLTARKTVRRIPEGVLVRATDIGAQKRAEDELAQMASHLRATLEATTEGILVLDGEGRIVNMNRRLADQWPLPEALLARRDDAAILAHMAASLTNPAAFQALVATSSQAETFDILHATDGRIFEVSSRPARHDDEVIGRVYCIVDVTERRRAEQAMIDARDAATAASRAKSDFLAMMSHEIRTPMNGIIGMAQLLEMTPQSPEQREYIATIRHSSQALLGILNDILDYSKIEARKLKLEKIGFDPHQLVSEVGALFQPNAAERGIRFNCSVAPDVPHALVGDPTRLRQILLNLVGNAFKFTTQGAIRVHLRAGEQAGGKVGLHCSVHDTGIGIAPDKRRHIFTPFEQADMSTTRRYGGTGLGLAICRMLCELMEGSIGVESEEGVGSEFWFAVKLETGLLEGAAIAHQAPRMILRRATRILVVEDNPINSTVLARMLESIGAQDIVFARDGEDALARCAETDFELIFMDARMPRMDGLTATVALRKANTPAYIIGVSADAMSEERQAALAAGMNDYLPKPVDRLALAAAIERWRETLMVANARPADAEDIAPQAPEDRRRA</sequence>
<evidence type="ECO:0000256" key="1">
    <source>
        <dbReference type="ARBA" id="ARBA00000085"/>
    </source>
</evidence>
<dbReference type="GO" id="GO:0016020">
    <property type="term" value="C:membrane"/>
    <property type="evidence" value="ECO:0007669"/>
    <property type="project" value="UniProtKB-SubCell"/>
</dbReference>
<dbReference type="EC" id="2.7.13.3" evidence="3"/>
<dbReference type="Pfam" id="PF13426">
    <property type="entry name" value="PAS_9"/>
    <property type="match status" value="1"/>
</dbReference>
<evidence type="ECO:0000313" key="18">
    <source>
        <dbReference type="EMBL" id="GEC96394.1"/>
    </source>
</evidence>
<keyword evidence="19" id="KW-1185">Reference proteome</keyword>
<evidence type="ECO:0000256" key="4">
    <source>
        <dbReference type="ARBA" id="ARBA00022553"/>
    </source>
</evidence>
<dbReference type="PROSITE" id="PS50110">
    <property type="entry name" value="RESPONSE_REGULATORY"/>
    <property type="match status" value="1"/>
</dbReference>
<dbReference type="PROSITE" id="PS50109">
    <property type="entry name" value="HIS_KIN"/>
    <property type="match status" value="1"/>
</dbReference>
<comment type="catalytic activity">
    <reaction evidence="1">
        <text>ATP + protein L-histidine = ADP + protein N-phospho-L-histidine.</text>
        <dbReference type="EC" id="2.7.13.3"/>
    </reaction>
</comment>
<organism evidence="18 19">
    <name type="scientific">Zoogloea ramigera</name>
    <dbReference type="NCBI Taxonomy" id="350"/>
    <lineage>
        <taxon>Bacteria</taxon>
        <taxon>Pseudomonadati</taxon>
        <taxon>Pseudomonadota</taxon>
        <taxon>Betaproteobacteria</taxon>
        <taxon>Rhodocyclales</taxon>
        <taxon>Zoogloeaceae</taxon>
        <taxon>Zoogloea</taxon>
    </lineage>
</organism>
<dbReference type="SMART" id="SM00388">
    <property type="entry name" value="HisKA"/>
    <property type="match status" value="1"/>
</dbReference>
<gene>
    <name evidence="18" type="ORF">ZRA01_24670</name>
</gene>
<comment type="subcellular location">
    <subcellularLocation>
        <location evidence="2">Membrane</location>
    </subcellularLocation>
</comment>
<dbReference type="InterPro" id="IPR001789">
    <property type="entry name" value="Sig_transdc_resp-reg_receiver"/>
</dbReference>
<keyword evidence="8" id="KW-0067">ATP-binding</keyword>
<keyword evidence="11" id="KW-0131">Cell cycle</keyword>
<dbReference type="SMART" id="SM00448">
    <property type="entry name" value="REC"/>
    <property type="match status" value="1"/>
</dbReference>
<dbReference type="SMART" id="SM00387">
    <property type="entry name" value="HATPase_c"/>
    <property type="match status" value="1"/>
</dbReference>
<dbReference type="FunFam" id="1.10.287.130:FF:000038">
    <property type="entry name" value="Sensory transduction histidine kinase"/>
    <property type="match status" value="1"/>
</dbReference>
<keyword evidence="10" id="KW-0472">Membrane</keyword>
<reference evidence="18 19" key="1">
    <citation type="submission" date="2019-06" db="EMBL/GenBank/DDBJ databases">
        <title>Whole genome shotgun sequence of Zoogloea ramigera NBRC 15342.</title>
        <authorList>
            <person name="Hosoyama A."/>
            <person name="Uohara A."/>
            <person name="Ohji S."/>
            <person name="Ichikawa N."/>
        </authorList>
    </citation>
    <scope>NUCLEOTIDE SEQUENCE [LARGE SCALE GENOMIC DNA]</scope>
    <source>
        <strain evidence="18 19">NBRC 15342</strain>
    </source>
</reference>
<dbReference type="NCBIfam" id="TIGR00229">
    <property type="entry name" value="sensory_box"/>
    <property type="match status" value="1"/>
</dbReference>
<dbReference type="Gene3D" id="3.40.50.2300">
    <property type="match status" value="1"/>
</dbReference>
<dbReference type="InterPro" id="IPR003661">
    <property type="entry name" value="HisK_dim/P_dom"/>
</dbReference>
<dbReference type="CDD" id="cd17546">
    <property type="entry name" value="REC_hyHK_CKI1_RcsC-like"/>
    <property type="match status" value="1"/>
</dbReference>
<evidence type="ECO:0000256" key="11">
    <source>
        <dbReference type="ARBA" id="ARBA00023306"/>
    </source>
</evidence>
<comment type="caution">
    <text evidence="18">The sequence shown here is derived from an EMBL/GenBank/DDBJ whole genome shotgun (WGS) entry which is preliminary data.</text>
</comment>
<dbReference type="Pfam" id="PF02518">
    <property type="entry name" value="HATPase_c"/>
    <property type="match status" value="1"/>
</dbReference>
<dbReference type="PRINTS" id="PR00344">
    <property type="entry name" value="BCTRLSENSOR"/>
</dbReference>
<dbReference type="CDD" id="cd00082">
    <property type="entry name" value="HisKA"/>
    <property type="match status" value="1"/>
</dbReference>